<feature type="compositionally biased region" description="Basic and acidic residues" evidence="1">
    <location>
        <begin position="64"/>
        <end position="83"/>
    </location>
</feature>
<feature type="region of interest" description="Disordered" evidence="1">
    <location>
        <begin position="58"/>
        <end position="89"/>
    </location>
</feature>
<accession>A0AAV3Z1H5</accession>
<dbReference type="EMBL" id="BLXT01001916">
    <property type="protein sequence ID" value="GFN89239.1"/>
    <property type="molecule type" value="Genomic_DNA"/>
</dbReference>
<sequence length="89" mass="10053">MPPPRDPAEEDDTLPPNVYWPGGMITPCRLLVKSCRRPRPSRRTVETSESPAFLIASLSFHPANPRERGGEDKKKYNKLDGPAKRRPSK</sequence>
<evidence type="ECO:0000313" key="3">
    <source>
        <dbReference type="Proteomes" id="UP000735302"/>
    </source>
</evidence>
<proteinExistence type="predicted"/>
<evidence type="ECO:0000256" key="1">
    <source>
        <dbReference type="SAM" id="MobiDB-lite"/>
    </source>
</evidence>
<dbReference type="AlphaFoldDB" id="A0AAV3Z1H5"/>
<comment type="caution">
    <text evidence="2">The sequence shown here is derived from an EMBL/GenBank/DDBJ whole genome shotgun (WGS) entry which is preliminary data.</text>
</comment>
<gene>
    <name evidence="2" type="ORF">PoB_001574500</name>
</gene>
<reference evidence="2 3" key="1">
    <citation type="journal article" date="2021" name="Elife">
        <title>Chloroplast acquisition without the gene transfer in kleptoplastic sea slugs, Plakobranchus ocellatus.</title>
        <authorList>
            <person name="Maeda T."/>
            <person name="Takahashi S."/>
            <person name="Yoshida T."/>
            <person name="Shimamura S."/>
            <person name="Takaki Y."/>
            <person name="Nagai Y."/>
            <person name="Toyoda A."/>
            <person name="Suzuki Y."/>
            <person name="Arimoto A."/>
            <person name="Ishii H."/>
            <person name="Satoh N."/>
            <person name="Nishiyama T."/>
            <person name="Hasebe M."/>
            <person name="Maruyama T."/>
            <person name="Minagawa J."/>
            <person name="Obokata J."/>
            <person name="Shigenobu S."/>
        </authorList>
    </citation>
    <scope>NUCLEOTIDE SEQUENCE [LARGE SCALE GENOMIC DNA]</scope>
</reference>
<keyword evidence="3" id="KW-1185">Reference proteome</keyword>
<name>A0AAV3Z1H5_9GAST</name>
<dbReference type="Proteomes" id="UP000735302">
    <property type="component" value="Unassembled WGS sequence"/>
</dbReference>
<evidence type="ECO:0000313" key="2">
    <source>
        <dbReference type="EMBL" id="GFN89239.1"/>
    </source>
</evidence>
<organism evidence="2 3">
    <name type="scientific">Plakobranchus ocellatus</name>
    <dbReference type="NCBI Taxonomy" id="259542"/>
    <lineage>
        <taxon>Eukaryota</taxon>
        <taxon>Metazoa</taxon>
        <taxon>Spiralia</taxon>
        <taxon>Lophotrochozoa</taxon>
        <taxon>Mollusca</taxon>
        <taxon>Gastropoda</taxon>
        <taxon>Heterobranchia</taxon>
        <taxon>Euthyneura</taxon>
        <taxon>Panpulmonata</taxon>
        <taxon>Sacoglossa</taxon>
        <taxon>Placobranchoidea</taxon>
        <taxon>Plakobranchidae</taxon>
        <taxon>Plakobranchus</taxon>
    </lineage>
</organism>
<protein>
    <submittedName>
        <fullName evidence="2">Uncharacterized protein</fullName>
    </submittedName>
</protein>